<reference evidence="2 3" key="1">
    <citation type="submission" date="2016-09" db="EMBL/GenBank/DDBJ databases">
        <authorList>
            <person name="Capua I."/>
            <person name="De Benedictis P."/>
            <person name="Joannis T."/>
            <person name="Lombin L.H."/>
            <person name="Cattoli G."/>
        </authorList>
    </citation>
    <scope>NUCLEOTIDE SEQUENCE [LARGE SCALE GENOMIC DNA]</scope>
    <source>
        <strain evidence="2 3">IMI 309357</strain>
    </source>
</reference>
<feature type="compositionally biased region" description="Basic and acidic residues" evidence="1">
    <location>
        <begin position="1"/>
        <end position="11"/>
    </location>
</feature>
<proteinExistence type="predicted"/>
<organism evidence="2 3">
    <name type="scientific">Colletotrichum orchidophilum</name>
    <dbReference type="NCBI Taxonomy" id="1209926"/>
    <lineage>
        <taxon>Eukaryota</taxon>
        <taxon>Fungi</taxon>
        <taxon>Dikarya</taxon>
        <taxon>Ascomycota</taxon>
        <taxon>Pezizomycotina</taxon>
        <taxon>Sordariomycetes</taxon>
        <taxon>Hypocreomycetidae</taxon>
        <taxon>Glomerellales</taxon>
        <taxon>Glomerellaceae</taxon>
        <taxon>Colletotrichum</taxon>
    </lineage>
</organism>
<evidence type="ECO:0000256" key="1">
    <source>
        <dbReference type="SAM" id="MobiDB-lite"/>
    </source>
</evidence>
<feature type="region of interest" description="Disordered" evidence="1">
    <location>
        <begin position="1"/>
        <end position="64"/>
    </location>
</feature>
<accession>A0A1G4ASJ8</accession>
<evidence type="ECO:0000313" key="3">
    <source>
        <dbReference type="Proteomes" id="UP000176998"/>
    </source>
</evidence>
<protein>
    <submittedName>
        <fullName evidence="2">Uncharacterized protein</fullName>
    </submittedName>
</protein>
<dbReference type="EMBL" id="MJBS01000157">
    <property type="protein sequence ID" value="OHE92138.1"/>
    <property type="molecule type" value="Genomic_DNA"/>
</dbReference>
<gene>
    <name evidence="2" type="ORF">CORC01_12541</name>
</gene>
<comment type="caution">
    <text evidence="2">The sequence shown here is derived from an EMBL/GenBank/DDBJ whole genome shotgun (WGS) entry which is preliminary data.</text>
</comment>
<feature type="compositionally biased region" description="Basic and acidic residues" evidence="1">
    <location>
        <begin position="43"/>
        <end position="64"/>
    </location>
</feature>
<dbReference type="AlphaFoldDB" id="A0A1G4ASJ8"/>
<dbReference type="Proteomes" id="UP000176998">
    <property type="component" value="Unassembled WGS sequence"/>
</dbReference>
<name>A0A1G4ASJ8_9PEZI</name>
<dbReference type="RefSeq" id="XP_022469308.1">
    <property type="nucleotide sequence ID" value="XM_022624161.1"/>
</dbReference>
<sequence length="133" mass="15299">MTRFDTSRDHSQSSQHHGSQFRVQLSSPFPPEPETFHKRHGTDRHSYHEKQQPGATERDECQRLVPKRRLEQEYPKGERQILKVSGVLEVSLIGVEPFHNGHYITQSRNNFPMAARPGICALQPGKERGLLGY</sequence>
<dbReference type="GeneID" id="34565671"/>
<evidence type="ECO:0000313" key="2">
    <source>
        <dbReference type="EMBL" id="OHE92138.1"/>
    </source>
</evidence>
<keyword evidence="3" id="KW-1185">Reference proteome</keyword>